<dbReference type="HOGENOM" id="CLU_067069_2_0_2"/>
<keyword evidence="5" id="KW-0665">Pyrimidine biosynthesis</keyword>
<dbReference type="STRING" id="1184251.TCELL_1069"/>
<dbReference type="SUPFAM" id="SSF51366">
    <property type="entry name" value="Ribulose-phoshate binding barrel"/>
    <property type="match status" value="1"/>
</dbReference>
<feature type="domain" description="Orotidine 5'-phosphate decarboxylase" evidence="10">
    <location>
        <begin position="1"/>
        <end position="211"/>
    </location>
</feature>
<dbReference type="AlphaFoldDB" id="I3TFF4"/>
<feature type="binding site" evidence="9">
    <location>
        <position position="33"/>
    </location>
    <ligand>
        <name>substrate</name>
    </ligand>
</feature>
<evidence type="ECO:0000256" key="8">
    <source>
        <dbReference type="PIRSR" id="PIRSR614732-1"/>
    </source>
</evidence>
<evidence type="ECO:0000259" key="10">
    <source>
        <dbReference type="SMART" id="SM00934"/>
    </source>
</evidence>
<keyword evidence="12" id="KW-1185">Reference proteome</keyword>
<organism evidence="11 12">
    <name type="scientific">Thermogladius calderae (strain DSM 22663 / VKM B-2946 / 1633)</name>
    <dbReference type="NCBI Taxonomy" id="1184251"/>
    <lineage>
        <taxon>Archaea</taxon>
        <taxon>Thermoproteota</taxon>
        <taxon>Thermoprotei</taxon>
        <taxon>Desulfurococcales</taxon>
        <taxon>Desulfurococcaceae</taxon>
        <taxon>Thermogladius</taxon>
    </lineage>
</organism>
<feature type="binding site" evidence="9">
    <location>
        <position position="119"/>
    </location>
    <ligand>
        <name>substrate</name>
    </ligand>
</feature>
<dbReference type="Pfam" id="PF00215">
    <property type="entry name" value="OMPdecase"/>
    <property type="match status" value="1"/>
</dbReference>
<evidence type="ECO:0000256" key="4">
    <source>
        <dbReference type="ARBA" id="ARBA00022793"/>
    </source>
</evidence>
<dbReference type="InterPro" id="IPR014732">
    <property type="entry name" value="OMPdecase"/>
</dbReference>
<dbReference type="InParanoid" id="I3TFF4"/>
<evidence type="ECO:0000256" key="2">
    <source>
        <dbReference type="ARBA" id="ARBA00012321"/>
    </source>
</evidence>
<dbReference type="GO" id="GO:0006207">
    <property type="term" value="P:'de novo' pyrimidine nucleobase biosynthetic process"/>
    <property type="evidence" value="ECO:0007669"/>
    <property type="project" value="InterPro"/>
</dbReference>
<dbReference type="SMART" id="SM00934">
    <property type="entry name" value="OMPdecase"/>
    <property type="match status" value="1"/>
</dbReference>
<evidence type="ECO:0000313" key="12">
    <source>
        <dbReference type="Proteomes" id="UP000005270"/>
    </source>
</evidence>
<evidence type="ECO:0000256" key="1">
    <source>
        <dbReference type="ARBA" id="ARBA00004861"/>
    </source>
</evidence>
<dbReference type="PANTHER" id="PTHR32119">
    <property type="entry name" value="OROTIDINE 5'-PHOSPHATE DECARBOXYLASE"/>
    <property type="match status" value="1"/>
</dbReference>
<protein>
    <recommendedName>
        <fullName evidence="3">Orotidine 5'-phosphate decarboxylase</fullName>
        <ecNumber evidence="2">4.1.1.23</ecNumber>
    </recommendedName>
    <alternativeName>
        <fullName evidence="7">OMP decarboxylase</fullName>
    </alternativeName>
</protein>
<comment type="pathway">
    <text evidence="1">Pyrimidine metabolism; UMP biosynthesis via de novo pathway; UMP from orotate: step 2/2.</text>
</comment>
<dbReference type="EMBL" id="CP003531">
    <property type="protein sequence ID" value="AFK51492.1"/>
    <property type="molecule type" value="Genomic_DNA"/>
</dbReference>
<dbReference type="Gene3D" id="3.20.20.70">
    <property type="entry name" value="Aldolase class I"/>
    <property type="match status" value="1"/>
</dbReference>
<feature type="active site" description="For OMPdecase activity" evidence="8">
    <location>
        <position position="63"/>
    </location>
</feature>
<evidence type="ECO:0000256" key="7">
    <source>
        <dbReference type="ARBA" id="ARBA00033428"/>
    </source>
</evidence>
<accession>I3TFF4</accession>
<dbReference type="UniPathway" id="UPA00070">
    <property type="reaction ID" value="UER00120"/>
</dbReference>
<gene>
    <name evidence="11" type="ordered locus">TCELL_1069</name>
</gene>
<dbReference type="KEGG" id="thg:TCELL_1069"/>
<feature type="binding site" evidence="9">
    <location>
        <position position="196"/>
    </location>
    <ligand>
        <name>substrate</name>
    </ligand>
</feature>
<dbReference type="GeneID" id="13013388"/>
<dbReference type="EC" id="4.1.1.23" evidence="2"/>
<reference evidence="11 12" key="1">
    <citation type="journal article" date="2012" name="J. Bacteriol.">
        <title>Complete genome sequence of the hyperthermophilic cellulolytic Crenarchaeon 'Thermogladius cellulolyticus' 1633.</title>
        <authorList>
            <person name="Mardanov A.V."/>
            <person name="Kochetkova T.V."/>
            <person name="Beletsky A.V."/>
            <person name="Bonch-Osmolovskaya E.A."/>
            <person name="Ravin N.V."/>
            <person name="Skryabin K.G."/>
        </authorList>
    </citation>
    <scope>NUCLEOTIDE SEQUENCE [LARGE SCALE GENOMIC DNA]</scope>
    <source>
        <strain evidence="12">DSM 22663 / VKM B-2946 / 1633</strain>
    </source>
</reference>
<keyword evidence="6" id="KW-0456">Lyase</keyword>
<proteinExistence type="predicted"/>
<dbReference type="RefSeq" id="WP_014737742.1">
    <property type="nucleotide sequence ID" value="NC_017954.1"/>
</dbReference>
<evidence type="ECO:0000256" key="5">
    <source>
        <dbReference type="ARBA" id="ARBA00022975"/>
    </source>
</evidence>
<sequence length="224" mass="23856">MLVVALDPPFSPVLGEDYLRIVREVDPYAQGFKVGLPLILRRGVDVLGEIREATRKPVIADLKLADIGDVMASALCVLAEQGVDAVIAHGFVGVEGSLDKLVEEAEKLGVEVIVVASMSHRGSEKYIDKHVTEIVEDSLRLGVHGLVLPATRPSLIRLARGLVGGSLRIYSPGVGHQGAQPGDALCAGADYEIVGRAITRSESPGQAARAVLERQLERVRACRG</sequence>
<name>I3TFF4_THEC1</name>
<evidence type="ECO:0000256" key="9">
    <source>
        <dbReference type="PIRSR" id="PIRSR614732-2"/>
    </source>
</evidence>
<keyword evidence="4" id="KW-0210">Decarboxylase</keyword>
<dbReference type="GO" id="GO:0044205">
    <property type="term" value="P:'de novo' UMP biosynthetic process"/>
    <property type="evidence" value="ECO:0007669"/>
    <property type="project" value="UniProtKB-UniPathway"/>
</dbReference>
<feature type="active site" description="For OMPdecase activity" evidence="8">
    <location>
        <position position="66"/>
    </location>
</feature>
<evidence type="ECO:0000256" key="3">
    <source>
        <dbReference type="ARBA" id="ARBA00021923"/>
    </source>
</evidence>
<dbReference type="Proteomes" id="UP000005270">
    <property type="component" value="Chromosome"/>
</dbReference>
<dbReference type="GO" id="GO:0005829">
    <property type="term" value="C:cytosol"/>
    <property type="evidence" value="ECO:0007669"/>
    <property type="project" value="TreeGrafter"/>
</dbReference>
<dbReference type="PANTHER" id="PTHR32119:SF2">
    <property type="entry name" value="OROTIDINE 5'-PHOSPHATE DECARBOXYLASE"/>
    <property type="match status" value="1"/>
</dbReference>
<evidence type="ECO:0000256" key="6">
    <source>
        <dbReference type="ARBA" id="ARBA00023239"/>
    </source>
</evidence>
<dbReference type="InterPro" id="IPR011060">
    <property type="entry name" value="RibuloseP-bd_barrel"/>
</dbReference>
<dbReference type="InterPro" id="IPR013785">
    <property type="entry name" value="Aldolase_TIM"/>
</dbReference>
<dbReference type="OrthoDB" id="94124at2157"/>
<dbReference type="NCBIfam" id="TIGR01740">
    <property type="entry name" value="pyrF"/>
    <property type="match status" value="1"/>
</dbReference>
<dbReference type="CDD" id="cd04725">
    <property type="entry name" value="OMP_decarboxylase_like"/>
    <property type="match status" value="1"/>
</dbReference>
<dbReference type="GO" id="GO:0004590">
    <property type="term" value="F:orotidine-5'-phosphate decarboxylase activity"/>
    <property type="evidence" value="ECO:0007669"/>
    <property type="project" value="UniProtKB-EC"/>
</dbReference>
<evidence type="ECO:0000313" key="11">
    <source>
        <dbReference type="EMBL" id="AFK51492.1"/>
    </source>
</evidence>
<dbReference type="FunCoup" id="I3TFF4">
    <property type="interactions" value="33"/>
</dbReference>
<dbReference type="InterPro" id="IPR001754">
    <property type="entry name" value="OMPdeCOase_dom"/>
</dbReference>
<feature type="binding site" evidence="9">
    <location>
        <position position="195"/>
    </location>
    <ligand>
        <name>substrate</name>
    </ligand>
</feature>
<feature type="active site" description="For OMPdecase activity" evidence="8">
    <location>
        <position position="61"/>
    </location>
</feature>
<dbReference type="eggNOG" id="arCOG00081">
    <property type="taxonomic scope" value="Archaea"/>
</dbReference>